<dbReference type="AlphaFoldDB" id="A0A428QT91"/>
<name>A0A428QT91_9HYPO</name>
<proteinExistence type="predicted"/>
<keyword evidence="2" id="KW-1185">Reference proteome</keyword>
<dbReference type="EMBL" id="NKCL01000472">
    <property type="protein sequence ID" value="RSL68451.1"/>
    <property type="molecule type" value="Genomic_DNA"/>
</dbReference>
<comment type="caution">
    <text evidence="1">The sequence shown here is derived from an EMBL/GenBank/DDBJ whole genome shotgun (WGS) entry which is preliminary data.</text>
</comment>
<protein>
    <submittedName>
        <fullName evidence="1">Uncharacterized protein</fullName>
    </submittedName>
</protein>
<sequence length="67" mass="7631">MDSFIHSFIAQIKSKTKFTLLTIHSLPHTTHTNTNTNTKRQSANPSGLTLHCRSIHTYTHPSVYLRP</sequence>
<accession>A0A428QT91</accession>
<evidence type="ECO:0000313" key="2">
    <source>
        <dbReference type="Proteomes" id="UP000287972"/>
    </source>
</evidence>
<gene>
    <name evidence="1" type="ORF">CEP51_012499</name>
</gene>
<reference evidence="1 2" key="1">
    <citation type="submission" date="2017-06" db="EMBL/GenBank/DDBJ databases">
        <title>Comparative genomic analysis of Ambrosia Fusariam Clade fungi.</title>
        <authorList>
            <person name="Stajich J.E."/>
            <person name="Carrillo J."/>
            <person name="Kijimoto T."/>
            <person name="Eskalen A."/>
            <person name="O'Donnell K."/>
            <person name="Kasson M."/>
        </authorList>
    </citation>
    <scope>NUCLEOTIDE SEQUENCE [LARGE SCALE GENOMIC DNA]</scope>
    <source>
        <strain evidence="1 2">NRRL62606</strain>
    </source>
</reference>
<dbReference type="Proteomes" id="UP000287972">
    <property type="component" value="Unassembled WGS sequence"/>
</dbReference>
<evidence type="ECO:0000313" key="1">
    <source>
        <dbReference type="EMBL" id="RSL68451.1"/>
    </source>
</evidence>
<organism evidence="1 2">
    <name type="scientific">Fusarium floridanum</name>
    <dbReference type="NCBI Taxonomy" id="1325733"/>
    <lineage>
        <taxon>Eukaryota</taxon>
        <taxon>Fungi</taxon>
        <taxon>Dikarya</taxon>
        <taxon>Ascomycota</taxon>
        <taxon>Pezizomycotina</taxon>
        <taxon>Sordariomycetes</taxon>
        <taxon>Hypocreomycetidae</taxon>
        <taxon>Hypocreales</taxon>
        <taxon>Nectriaceae</taxon>
        <taxon>Fusarium</taxon>
        <taxon>Fusarium solani species complex</taxon>
    </lineage>
</organism>